<proteinExistence type="predicted"/>
<keyword evidence="1" id="KW-0472">Membrane</keyword>
<protein>
    <recommendedName>
        <fullName evidence="4">Rod shape-determining protein MreD</fullName>
    </recommendedName>
</protein>
<evidence type="ECO:0000256" key="1">
    <source>
        <dbReference type="SAM" id="Phobius"/>
    </source>
</evidence>
<keyword evidence="1" id="KW-0812">Transmembrane</keyword>
<evidence type="ECO:0000313" key="2">
    <source>
        <dbReference type="EMBL" id="OIR10531.1"/>
    </source>
</evidence>
<accession>A0A1J5SRA5</accession>
<organism evidence="2 3">
    <name type="scientific">Marine Group III euryarchaeote CG-Epi6</name>
    <dbReference type="NCBI Taxonomy" id="1889000"/>
    <lineage>
        <taxon>Archaea</taxon>
        <taxon>Methanobacteriati</taxon>
        <taxon>Thermoplasmatota</taxon>
        <taxon>Thermoplasmata</taxon>
        <taxon>Candidatus Thermoprofundales</taxon>
    </lineage>
</organism>
<feature type="transmembrane region" description="Helical" evidence="1">
    <location>
        <begin position="6"/>
        <end position="26"/>
    </location>
</feature>
<dbReference type="Pfam" id="PF20221">
    <property type="entry name" value="DUF6580"/>
    <property type="match status" value="1"/>
</dbReference>
<dbReference type="Proteomes" id="UP000183403">
    <property type="component" value="Unassembled WGS sequence"/>
</dbReference>
<dbReference type="InterPro" id="IPR046487">
    <property type="entry name" value="DUF6580"/>
</dbReference>
<dbReference type="AlphaFoldDB" id="A0A1J5SRA5"/>
<dbReference type="EMBL" id="MIYV01000022">
    <property type="protein sequence ID" value="OIR10531.1"/>
    <property type="molecule type" value="Genomic_DNA"/>
</dbReference>
<feature type="transmembrane region" description="Helical" evidence="1">
    <location>
        <begin position="66"/>
        <end position="88"/>
    </location>
</feature>
<feature type="transmembrane region" description="Helical" evidence="1">
    <location>
        <begin position="150"/>
        <end position="172"/>
    </location>
</feature>
<name>A0A1J5SRA5_9ARCH</name>
<gene>
    <name evidence="2" type="ORF">BEU03_00935</name>
</gene>
<evidence type="ECO:0008006" key="4">
    <source>
        <dbReference type="Google" id="ProtNLM"/>
    </source>
</evidence>
<evidence type="ECO:0000313" key="3">
    <source>
        <dbReference type="Proteomes" id="UP000183403"/>
    </source>
</evidence>
<keyword evidence="1" id="KW-1133">Transmembrane helix</keyword>
<sequence length="192" mass="21943">MEQNPKRLFATVISVFTLGFVGRIVLHDYSNFETIMVATFLSALVLPKNWTSIVTISMIVASDIYLGYFGGSKIILFTYSGFLFVSFLTSKFKKNIHGDFKPNTVYKFGASGVLLTLTYDIWTNFGVFLLTYNYTLENLILVYILGLPFMLYHLISSLVTFTLIGFPFYTIFLHGMNDKLDIEDETITYEQN</sequence>
<comment type="caution">
    <text evidence="2">The sequence shown here is derived from an EMBL/GenBank/DDBJ whole genome shotgun (WGS) entry which is preliminary data.</text>
</comment>
<reference evidence="2 3" key="1">
    <citation type="submission" date="2016-08" db="EMBL/GenBank/DDBJ databases">
        <title>New Insights into Marine Group III Euryarchaeota, from dark to light.</title>
        <authorList>
            <person name="Haro-Moreno J.M."/>
            <person name="Rodriguez-Valera F."/>
            <person name="Lopez-Garcia P."/>
            <person name="Moreira D."/>
            <person name="Martin-Cuadrado A.B."/>
        </authorList>
    </citation>
    <scope>NUCLEOTIDE SEQUENCE [LARGE SCALE GENOMIC DNA]</scope>
    <source>
        <strain evidence="2">CG-Epi6</strain>
    </source>
</reference>
<feature type="transmembrane region" description="Helical" evidence="1">
    <location>
        <begin position="108"/>
        <end position="130"/>
    </location>
</feature>